<dbReference type="InterPro" id="IPR058240">
    <property type="entry name" value="rSAM_sf"/>
</dbReference>
<keyword evidence="2" id="KW-0949">S-adenosyl-L-methionine</keyword>
<dbReference type="GO" id="GO:0046872">
    <property type="term" value="F:metal ion binding"/>
    <property type="evidence" value="ECO:0007669"/>
    <property type="project" value="UniProtKB-KW"/>
</dbReference>
<dbReference type="GO" id="GO:0003824">
    <property type="term" value="F:catalytic activity"/>
    <property type="evidence" value="ECO:0007669"/>
    <property type="project" value="InterPro"/>
</dbReference>
<dbReference type="InterPro" id="IPR023404">
    <property type="entry name" value="rSAM_horseshoe"/>
</dbReference>
<dbReference type="Proteomes" id="UP001206890">
    <property type="component" value="Unassembled WGS sequence"/>
</dbReference>
<dbReference type="EMBL" id="JALXTC010000004">
    <property type="protein sequence ID" value="MCT2116448.1"/>
    <property type="molecule type" value="Genomic_DNA"/>
</dbReference>
<keyword evidence="5" id="KW-0411">Iron-sulfur</keyword>
<dbReference type="RefSeq" id="WP_070719788.1">
    <property type="nucleotide sequence ID" value="NZ_JALXRO010000002.1"/>
</dbReference>
<dbReference type="Gene3D" id="3.80.30.20">
    <property type="entry name" value="tm_1862 like domain"/>
    <property type="match status" value="1"/>
</dbReference>
<gene>
    <name evidence="7" type="ORF">M3D93_01540</name>
</gene>
<dbReference type="GO" id="GO:0051536">
    <property type="term" value="F:iron-sulfur cluster binding"/>
    <property type="evidence" value="ECO:0007669"/>
    <property type="project" value="UniProtKB-KW"/>
</dbReference>
<dbReference type="Pfam" id="PF04055">
    <property type="entry name" value="Radical_SAM"/>
    <property type="match status" value="1"/>
</dbReference>
<sequence>MVLLDVRNGESLAYNFDFENLRLGAIERALSTAGFPSRHTTFTDAPAVVGAARRPLVVLDAYFRAADEVVTALRAVRKANPYAEIACFGRAAATLARLQGELELVDHVYSGDEVASVLAAIGAQHDSWDRVTPVRRGILHVPEKRVFDVEATRGCAHSCTFCAVDADHRASRPQVWRARPPEDVVAEIVDTRRSTGMNRVQFVDDNLLGSPRDAEGWASALSKGLVEQASGTAFSFYGRLDGLLLRCLGRMVEAGLVQVHAGVESGSDTVLRRLRKGLTTAQMEKALSALDSHGVELIASLIVFEARTTPGELVESLDWLMDWGMARYFSLSTAIPFPGTRLRSEYESAGIPIDVDRGRLGFPTAVRFPDPRVQEIFDIAKERELTADFDVEWHMRKRFAYEEMLGSIDDPRPTWLADLTEFRLRQMVEIRDHAATFE</sequence>
<proteinExistence type="predicted"/>
<evidence type="ECO:0000256" key="3">
    <source>
        <dbReference type="ARBA" id="ARBA00022723"/>
    </source>
</evidence>
<dbReference type="SUPFAM" id="SSF102114">
    <property type="entry name" value="Radical SAM enzymes"/>
    <property type="match status" value="1"/>
</dbReference>
<dbReference type="InterPro" id="IPR007197">
    <property type="entry name" value="rSAM"/>
</dbReference>
<dbReference type="PROSITE" id="PS51918">
    <property type="entry name" value="RADICAL_SAM"/>
    <property type="match status" value="1"/>
</dbReference>
<dbReference type="PANTHER" id="PTHR43409:SF7">
    <property type="entry name" value="BLL1977 PROTEIN"/>
    <property type="match status" value="1"/>
</dbReference>
<dbReference type="SMART" id="SM00729">
    <property type="entry name" value="Elp3"/>
    <property type="match status" value="1"/>
</dbReference>
<dbReference type="GO" id="GO:0005829">
    <property type="term" value="C:cytosol"/>
    <property type="evidence" value="ECO:0007669"/>
    <property type="project" value="TreeGrafter"/>
</dbReference>
<comment type="caution">
    <text evidence="7">The sequence shown here is derived from an EMBL/GenBank/DDBJ whole genome shotgun (WGS) entry which is preliminary data.</text>
</comment>
<evidence type="ECO:0000256" key="1">
    <source>
        <dbReference type="ARBA" id="ARBA00001966"/>
    </source>
</evidence>
<feature type="domain" description="Radical SAM core" evidence="6">
    <location>
        <begin position="141"/>
        <end position="372"/>
    </location>
</feature>
<reference evidence="7" key="1">
    <citation type="submission" date="2022-04" db="EMBL/GenBank/DDBJ databases">
        <title>Human microbiome associated bacterial genomes.</title>
        <authorList>
            <person name="Sandstrom S."/>
            <person name="Salamzade R."/>
            <person name="Kalan L.R."/>
        </authorList>
    </citation>
    <scope>NUCLEOTIDE SEQUENCE</scope>
    <source>
        <strain evidence="7">P3-SID1762</strain>
    </source>
</reference>
<dbReference type="AlphaFoldDB" id="A0AAW5Q2M6"/>
<dbReference type="PANTHER" id="PTHR43409">
    <property type="entry name" value="ANAEROBIC MAGNESIUM-PROTOPORPHYRIN IX MONOMETHYL ESTER CYCLASE-RELATED"/>
    <property type="match status" value="1"/>
</dbReference>
<evidence type="ECO:0000256" key="2">
    <source>
        <dbReference type="ARBA" id="ARBA00022691"/>
    </source>
</evidence>
<name>A0AAW5Q2M6_9ACTN</name>
<dbReference type="InterPro" id="IPR051198">
    <property type="entry name" value="BchE-like"/>
</dbReference>
<keyword evidence="4" id="KW-0408">Iron</keyword>
<protein>
    <submittedName>
        <fullName evidence="7">Radical SAM protein</fullName>
    </submittedName>
</protein>
<dbReference type="CDD" id="cd01335">
    <property type="entry name" value="Radical_SAM"/>
    <property type="match status" value="1"/>
</dbReference>
<evidence type="ECO:0000256" key="4">
    <source>
        <dbReference type="ARBA" id="ARBA00023004"/>
    </source>
</evidence>
<evidence type="ECO:0000259" key="6">
    <source>
        <dbReference type="PROSITE" id="PS51918"/>
    </source>
</evidence>
<dbReference type="SFLD" id="SFLDS00029">
    <property type="entry name" value="Radical_SAM"/>
    <property type="match status" value="1"/>
</dbReference>
<dbReference type="InterPro" id="IPR006638">
    <property type="entry name" value="Elp3/MiaA/NifB-like_rSAM"/>
</dbReference>
<comment type="cofactor">
    <cofactor evidence="1">
        <name>[4Fe-4S] cluster</name>
        <dbReference type="ChEBI" id="CHEBI:49883"/>
    </cofactor>
</comment>
<organism evidence="7 8">
    <name type="scientific">Dietzia cinnamea</name>
    <dbReference type="NCBI Taxonomy" id="321318"/>
    <lineage>
        <taxon>Bacteria</taxon>
        <taxon>Bacillati</taxon>
        <taxon>Actinomycetota</taxon>
        <taxon>Actinomycetes</taxon>
        <taxon>Mycobacteriales</taxon>
        <taxon>Dietziaceae</taxon>
        <taxon>Dietzia</taxon>
    </lineage>
</organism>
<evidence type="ECO:0000313" key="8">
    <source>
        <dbReference type="Proteomes" id="UP001206890"/>
    </source>
</evidence>
<accession>A0AAW5Q2M6</accession>
<evidence type="ECO:0000256" key="5">
    <source>
        <dbReference type="ARBA" id="ARBA00023014"/>
    </source>
</evidence>
<evidence type="ECO:0000313" key="7">
    <source>
        <dbReference type="EMBL" id="MCT2116448.1"/>
    </source>
</evidence>
<keyword evidence="3" id="KW-0479">Metal-binding</keyword>
<dbReference type="SFLD" id="SFLDG01082">
    <property type="entry name" value="B12-binding_domain_containing"/>
    <property type="match status" value="1"/>
</dbReference>